<comment type="caution">
    <text evidence="2">The sequence shown here is derived from an EMBL/GenBank/DDBJ whole genome shotgun (WGS) entry which is preliminary data.</text>
</comment>
<accession>A0A8J4GJN8</accession>
<reference evidence="2" key="1">
    <citation type="journal article" date="2021" name="Proc. Natl. Acad. Sci. U.S.A.">
        <title>Three genomes in the algal genus Volvox reveal the fate of a haploid sex-determining region after a transition to homothallism.</title>
        <authorList>
            <person name="Yamamoto K."/>
            <person name="Hamaji T."/>
            <person name="Kawai-Toyooka H."/>
            <person name="Matsuzaki R."/>
            <person name="Takahashi F."/>
            <person name="Nishimura Y."/>
            <person name="Kawachi M."/>
            <person name="Noguchi H."/>
            <person name="Minakuchi Y."/>
            <person name="Umen J.G."/>
            <person name="Toyoda A."/>
            <person name="Nozaki H."/>
        </authorList>
    </citation>
    <scope>NUCLEOTIDE SEQUENCE</scope>
    <source>
        <strain evidence="2">NIES-3785</strain>
    </source>
</reference>
<evidence type="ECO:0000256" key="1">
    <source>
        <dbReference type="SAM" id="MobiDB-lite"/>
    </source>
</evidence>
<feature type="compositionally biased region" description="Basic residues" evidence="1">
    <location>
        <begin position="97"/>
        <end position="109"/>
    </location>
</feature>
<evidence type="ECO:0000313" key="2">
    <source>
        <dbReference type="EMBL" id="GIM08520.1"/>
    </source>
</evidence>
<protein>
    <submittedName>
        <fullName evidence="2">Uncharacterized protein</fullName>
    </submittedName>
</protein>
<sequence length="232" mass="27076">RYTPQGQMFVRSEAFLVFIQLEPASLPPPAPPPHQLLLLPDGSPPPLPAESPQPPLPADDDDDEHPHLPRPERPVSVVAGITRHHRDPQQQTSHGREWKRQHRRRQSPPRRHEALERGPRRGRRRHHEAVHMDDRNLQRLRDHFIAWMEEAEDRTMYCCDAPRRLIDELKRLPSGGMKVSEFARAYMSDVVLVERDGRGEKHCVRRCKEEDQRLLDGDSDFSDDGAFEYYHD</sequence>
<dbReference type="EMBL" id="BNCQ01000027">
    <property type="protein sequence ID" value="GIM08520.1"/>
    <property type="molecule type" value="Genomic_DNA"/>
</dbReference>
<evidence type="ECO:0000313" key="3">
    <source>
        <dbReference type="Proteomes" id="UP000722791"/>
    </source>
</evidence>
<dbReference type="AlphaFoldDB" id="A0A8J4GJN8"/>
<feature type="compositionally biased region" description="Pro residues" evidence="1">
    <location>
        <begin position="25"/>
        <end position="34"/>
    </location>
</feature>
<feature type="compositionally biased region" description="Pro residues" evidence="1">
    <location>
        <begin position="42"/>
        <end position="57"/>
    </location>
</feature>
<organism evidence="2 3">
    <name type="scientific">Volvox reticuliferus</name>
    <dbReference type="NCBI Taxonomy" id="1737510"/>
    <lineage>
        <taxon>Eukaryota</taxon>
        <taxon>Viridiplantae</taxon>
        <taxon>Chlorophyta</taxon>
        <taxon>core chlorophytes</taxon>
        <taxon>Chlorophyceae</taxon>
        <taxon>CS clade</taxon>
        <taxon>Chlamydomonadales</taxon>
        <taxon>Volvocaceae</taxon>
        <taxon>Volvox</taxon>
    </lineage>
</organism>
<name>A0A8J4GJN8_9CHLO</name>
<feature type="compositionally biased region" description="Basic and acidic residues" evidence="1">
    <location>
        <begin position="110"/>
        <end position="119"/>
    </location>
</feature>
<proteinExistence type="predicted"/>
<feature type="compositionally biased region" description="Basic and acidic residues" evidence="1">
    <location>
        <begin position="64"/>
        <end position="73"/>
    </location>
</feature>
<gene>
    <name evidence="2" type="ORF">Vretimale_12534</name>
</gene>
<feature type="non-terminal residue" evidence="2">
    <location>
        <position position="1"/>
    </location>
</feature>
<dbReference type="Proteomes" id="UP000722791">
    <property type="component" value="Unassembled WGS sequence"/>
</dbReference>
<feature type="region of interest" description="Disordered" evidence="1">
    <location>
        <begin position="25"/>
        <end position="128"/>
    </location>
</feature>